<protein>
    <submittedName>
        <fullName evidence="2">Uncharacterized protein</fullName>
    </submittedName>
</protein>
<dbReference type="EMBL" id="ACVB02000024">
    <property type="protein sequence ID" value="EEX73934.1"/>
    <property type="molecule type" value="Genomic_DNA"/>
</dbReference>
<proteinExistence type="predicted"/>
<dbReference type="AlphaFoldDB" id="C9MZV7"/>
<comment type="caution">
    <text evidence="2">The sequence shown here is derived from an EMBL/GenBank/DDBJ whole genome shotgun (WGS) entry which is preliminary data.</text>
</comment>
<accession>C9MZV7</accession>
<keyword evidence="1" id="KW-1133">Transmembrane helix</keyword>
<name>C9MZV7_9FUSO</name>
<sequence length="50" mass="6060">MWKILFIFVDIMILILHIKILFFHKICFNTIFLIIFSTIFVEKFSTYSGN</sequence>
<organism evidence="2 3">
    <name type="scientific">Leptotrichia hofstadii F0254</name>
    <dbReference type="NCBI Taxonomy" id="634994"/>
    <lineage>
        <taxon>Bacteria</taxon>
        <taxon>Fusobacteriati</taxon>
        <taxon>Fusobacteriota</taxon>
        <taxon>Fusobacteriia</taxon>
        <taxon>Fusobacteriales</taxon>
        <taxon>Leptotrichiaceae</taxon>
        <taxon>Leptotrichia</taxon>
    </lineage>
</organism>
<gene>
    <name evidence="2" type="ORF">GCWU000323_02077</name>
</gene>
<dbReference type="Proteomes" id="UP000006233">
    <property type="component" value="Unassembled WGS sequence"/>
</dbReference>
<keyword evidence="1" id="KW-0472">Membrane</keyword>
<evidence type="ECO:0000256" key="1">
    <source>
        <dbReference type="SAM" id="Phobius"/>
    </source>
</evidence>
<keyword evidence="1" id="KW-0812">Transmembrane</keyword>
<reference evidence="2 3" key="1">
    <citation type="submission" date="2009-09" db="EMBL/GenBank/DDBJ databases">
        <authorList>
            <person name="Weinstock G."/>
            <person name="Sodergren E."/>
            <person name="Clifton S."/>
            <person name="Fulton L."/>
            <person name="Fulton B."/>
            <person name="Courtney L."/>
            <person name="Fronick C."/>
            <person name="Harrison M."/>
            <person name="Strong C."/>
            <person name="Farmer C."/>
            <person name="Delahaunty K."/>
            <person name="Markovic C."/>
            <person name="Hall O."/>
            <person name="Minx P."/>
            <person name="Tomlinson C."/>
            <person name="Mitreva M."/>
            <person name="Nelson J."/>
            <person name="Hou S."/>
            <person name="Wollam A."/>
            <person name="Pepin K.H."/>
            <person name="Johnson M."/>
            <person name="Bhonagiri V."/>
            <person name="Nash W.E."/>
            <person name="Warren W."/>
            <person name="Chinwalla A."/>
            <person name="Mardis E.R."/>
            <person name="Wilson R.K."/>
        </authorList>
    </citation>
    <scope>NUCLEOTIDE SEQUENCE [LARGE SCALE GENOMIC DNA]</scope>
    <source>
        <strain evidence="2 3">F0254</strain>
    </source>
</reference>
<evidence type="ECO:0000313" key="2">
    <source>
        <dbReference type="EMBL" id="EEX73934.1"/>
    </source>
</evidence>
<feature type="transmembrane region" description="Helical" evidence="1">
    <location>
        <begin position="21"/>
        <end position="41"/>
    </location>
</feature>
<dbReference type="HOGENOM" id="CLU_3119354_0_0_0"/>
<evidence type="ECO:0000313" key="3">
    <source>
        <dbReference type="Proteomes" id="UP000006233"/>
    </source>
</evidence>